<dbReference type="InterPro" id="IPR050065">
    <property type="entry name" value="GlmU-like"/>
</dbReference>
<keyword evidence="4" id="KW-0418">Kinase</keyword>
<dbReference type="GO" id="GO:0016301">
    <property type="term" value="F:kinase activity"/>
    <property type="evidence" value="ECO:0007669"/>
    <property type="project" value="UniProtKB-KW"/>
</dbReference>
<dbReference type="EMBL" id="FOIQ01000006">
    <property type="protein sequence ID" value="SEW23340.1"/>
    <property type="molecule type" value="Genomic_DNA"/>
</dbReference>
<dbReference type="PANTHER" id="PTHR43584">
    <property type="entry name" value="NUCLEOTIDYL TRANSFERASE"/>
    <property type="match status" value="1"/>
</dbReference>
<reference evidence="4 5" key="1">
    <citation type="submission" date="2016-10" db="EMBL/GenBank/DDBJ databases">
        <authorList>
            <person name="de Groot N.N."/>
        </authorList>
    </citation>
    <scope>NUCLEOTIDE SEQUENCE [LARGE SCALE GENOMIC DNA]</scope>
    <source>
        <strain evidence="4 5">TC2-24</strain>
    </source>
</reference>
<dbReference type="AlphaFoldDB" id="A0A1I0Q8J5"/>
<dbReference type="PANTHER" id="PTHR43584:SF5">
    <property type="entry name" value="PROTEIN LICC"/>
    <property type="match status" value="1"/>
</dbReference>
<dbReference type="InterPro" id="IPR005835">
    <property type="entry name" value="NTP_transferase_dom"/>
</dbReference>
<accession>A0A1I0Q8J5</accession>
<sequence>MIGVILAAGMAKRLRPLTDTKPKCLLEVGGKTLLQRIVDAMADTGITEFVVVTGYRAEQIRDFLTQRYPDFTIHFLHNADYEHNNNIYSLWMSGQVARGQEFLLMDSDILCDPETVAVVARQETSALAVNRHELGEEEMKVVVDADMHITEISKTCRPENALGESVGIEKMLADYSEALFRELDQMIVHEGLIDIFYERAFERLILKGYTFKVIDTTRFFSYELDTPEDFEQASRLLPDKLK</sequence>
<dbReference type="Proteomes" id="UP000199373">
    <property type="component" value="Unassembled WGS sequence"/>
</dbReference>
<evidence type="ECO:0000313" key="4">
    <source>
        <dbReference type="EMBL" id="SEW23340.1"/>
    </source>
</evidence>
<evidence type="ECO:0000256" key="1">
    <source>
        <dbReference type="ARBA" id="ARBA00022679"/>
    </source>
</evidence>
<evidence type="ECO:0000256" key="2">
    <source>
        <dbReference type="ARBA" id="ARBA00022695"/>
    </source>
</evidence>
<dbReference type="Gene3D" id="3.90.550.10">
    <property type="entry name" value="Spore Coat Polysaccharide Biosynthesis Protein SpsA, Chain A"/>
    <property type="match status" value="1"/>
</dbReference>
<dbReference type="RefSeq" id="WP_091916732.1">
    <property type="nucleotide sequence ID" value="NZ_FOIQ01000006.1"/>
</dbReference>
<keyword evidence="2" id="KW-0548">Nucleotidyltransferase</keyword>
<dbReference type="InterPro" id="IPR029044">
    <property type="entry name" value="Nucleotide-diphossugar_trans"/>
</dbReference>
<dbReference type="Pfam" id="PF00483">
    <property type="entry name" value="NTP_transferase"/>
    <property type="match status" value="1"/>
</dbReference>
<gene>
    <name evidence="4" type="ORF">SAMN04487850_2253</name>
</gene>
<dbReference type="CDD" id="cd02523">
    <property type="entry name" value="PC_cytidylyltransferase"/>
    <property type="match status" value="1"/>
</dbReference>
<keyword evidence="1" id="KW-0808">Transferase</keyword>
<proteinExistence type="predicted"/>
<evidence type="ECO:0000259" key="3">
    <source>
        <dbReference type="Pfam" id="PF00483"/>
    </source>
</evidence>
<organism evidence="4 5">
    <name type="scientific">Prevotella aff. ruminicola Tc2-24</name>
    <dbReference type="NCBI Taxonomy" id="81582"/>
    <lineage>
        <taxon>Bacteria</taxon>
        <taxon>Pseudomonadati</taxon>
        <taxon>Bacteroidota</taxon>
        <taxon>Bacteroidia</taxon>
        <taxon>Bacteroidales</taxon>
        <taxon>Prevotellaceae</taxon>
        <taxon>Prevotella</taxon>
    </lineage>
</organism>
<name>A0A1I0Q8J5_9BACT</name>
<protein>
    <submittedName>
        <fullName evidence="4">Choline kinase</fullName>
    </submittedName>
</protein>
<feature type="domain" description="Nucleotidyl transferase" evidence="3">
    <location>
        <begin position="3"/>
        <end position="124"/>
    </location>
</feature>
<dbReference type="SUPFAM" id="SSF53448">
    <property type="entry name" value="Nucleotide-diphospho-sugar transferases"/>
    <property type="match status" value="1"/>
</dbReference>
<keyword evidence="5" id="KW-1185">Reference proteome</keyword>
<dbReference type="GO" id="GO:0016779">
    <property type="term" value="F:nucleotidyltransferase activity"/>
    <property type="evidence" value="ECO:0007669"/>
    <property type="project" value="UniProtKB-KW"/>
</dbReference>
<evidence type="ECO:0000313" key="5">
    <source>
        <dbReference type="Proteomes" id="UP000199373"/>
    </source>
</evidence>